<dbReference type="EMBL" id="MTYI01000056">
    <property type="protein sequence ID" value="PNP54854.1"/>
    <property type="molecule type" value="Genomic_DNA"/>
</dbReference>
<evidence type="ECO:0000313" key="1">
    <source>
        <dbReference type="EMBL" id="PNP54854.1"/>
    </source>
</evidence>
<gene>
    <name evidence="1" type="ORF">THARTR1_04543</name>
</gene>
<accession>A0A2K0UAS2</accession>
<protein>
    <submittedName>
        <fullName evidence="1">Uncharacterized protein</fullName>
    </submittedName>
</protein>
<organism evidence="1 2">
    <name type="scientific">Trichoderma harzianum</name>
    <name type="common">Hypocrea lixii</name>
    <dbReference type="NCBI Taxonomy" id="5544"/>
    <lineage>
        <taxon>Eukaryota</taxon>
        <taxon>Fungi</taxon>
        <taxon>Dikarya</taxon>
        <taxon>Ascomycota</taxon>
        <taxon>Pezizomycotina</taxon>
        <taxon>Sordariomycetes</taxon>
        <taxon>Hypocreomycetidae</taxon>
        <taxon>Hypocreales</taxon>
        <taxon>Hypocreaceae</taxon>
        <taxon>Trichoderma</taxon>
    </lineage>
</organism>
<sequence length="162" mass="17883">MTVNNTSVFVAAQQAVLGFAELPTNAPKVFAFTGNILNVKPLPQFLESGAGKSASAHMMMAAAAEYKDKGFKYAIPIVLQRPEWMRLTSCVDSTMLTNEKQMAQPLLGLMEMHMQSSSASSLRRRRKVPGYKPSSRAWDIRTLAHINYSVVAGATRYTGYYV</sequence>
<dbReference type="OrthoDB" id="5336600at2759"/>
<dbReference type="Proteomes" id="UP000236290">
    <property type="component" value="Unassembled WGS sequence"/>
</dbReference>
<comment type="caution">
    <text evidence="1">The sequence shown here is derived from an EMBL/GenBank/DDBJ whole genome shotgun (WGS) entry which is preliminary data.</text>
</comment>
<name>A0A2K0UAS2_TRIHA</name>
<proteinExistence type="predicted"/>
<reference evidence="1 2" key="1">
    <citation type="submission" date="2017-02" db="EMBL/GenBank/DDBJ databases">
        <title>Genomes of Trichoderma spp. with biocontrol activity.</title>
        <authorList>
            <person name="Gardiner D."/>
            <person name="Kazan K."/>
            <person name="Vos C."/>
            <person name="Harvey P."/>
        </authorList>
    </citation>
    <scope>NUCLEOTIDE SEQUENCE [LARGE SCALE GENOMIC DNA]</scope>
    <source>
        <strain evidence="1 2">Tr1</strain>
    </source>
</reference>
<dbReference type="AlphaFoldDB" id="A0A2K0UAS2"/>
<evidence type="ECO:0000313" key="2">
    <source>
        <dbReference type="Proteomes" id="UP000236290"/>
    </source>
</evidence>